<name>A0A8D8HF65_CULPI</name>
<dbReference type="EMBL" id="HBUE01209906">
    <property type="protein sequence ID" value="CAG6533960.1"/>
    <property type="molecule type" value="Transcribed_RNA"/>
</dbReference>
<evidence type="ECO:0000313" key="1">
    <source>
        <dbReference type="EMBL" id="CAG6533960.1"/>
    </source>
</evidence>
<sequence>MVSSPAEEALSRITCHSRNRRRCSLLVHQSSNSDGLSSCLRRSRRQRRMYSARLCRWMTIFSVSPGAGERTGGRPTKPNEEDTATGVVGADVGVCCWDWLRLARHLRIYSARDRRTAAMCCSELGDVWRLDSPPPSSIGSG</sequence>
<dbReference type="AlphaFoldDB" id="A0A8D8HF65"/>
<accession>A0A8D8HF65</accession>
<proteinExistence type="predicted"/>
<protein>
    <submittedName>
        <fullName evidence="1">(northern house mosquito) hypothetical protein</fullName>
    </submittedName>
</protein>
<dbReference type="EMBL" id="HBUE01316318">
    <property type="protein sequence ID" value="CAG6585860.1"/>
    <property type="molecule type" value="Transcribed_RNA"/>
</dbReference>
<organism evidence="1">
    <name type="scientific">Culex pipiens</name>
    <name type="common">House mosquito</name>
    <dbReference type="NCBI Taxonomy" id="7175"/>
    <lineage>
        <taxon>Eukaryota</taxon>
        <taxon>Metazoa</taxon>
        <taxon>Ecdysozoa</taxon>
        <taxon>Arthropoda</taxon>
        <taxon>Hexapoda</taxon>
        <taxon>Insecta</taxon>
        <taxon>Pterygota</taxon>
        <taxon>Neoptera</taxon>
        <taxon>Endopterygota</taxon>
        <taxon>Diptera</taxon>
        <taxon>Nematocera</taxon>
        <taxon>Culicoidea</taxon>
        <taxon>Culicidae</taxon>
        <taxon>Culicinae</taxon>
        <taxon>Culicini</taxon>
        <taxon>Culex</taxon>
        <taxon>Culex</taxon>
    </lineage>
</organism>
<reference evidence="1" key="1">
    <citation type="submission" date="2021-05" db="EMBL/GenBank/DDBJ databases">
        <authorList>
            <person name="Alioto T."/>
            <person name="Alioto T."/>
            <person name="Gomez Garrido J."/>
        </authorList>
    </citation>
    <scope>NUCLEOTIDE SEQUENCE</scope>
</reference>